<keyword evidence="3" id="KW-1185">Reference proteome</keyword>
<feature type="region of interest" description="Disordered" evidence="1">
    <location>
        <begin position="184"/>
        <end position="219"/>
    </location>
</feature>
<comment type="caution">
    <text evidence="2">The sequence shown here is derived from an EMBL/GenBank/DDBJ whole genome shotgun (WGS) entry which is preliminary data.</text>
</comment>
<accession>A0A3N2AU50</accession>
<reference evidence="2 3" key="1">
    <citation type="submission" date="2018-11" db="EMBL/GenBank/DDBJ databases">
        <title>Sequencing the genomes of 1000 actinobacteria strains.</title>
        <authorList>
            <person name="Klenk H.-P."/>
        </authorList>
    </citation>
    <scope>NUCLEOTIDE SEQUENCE [LARGE SCALE GENOMIC DNA]</scope>
    <source>
        <strain evidence="2 3">DSM 9580</strain>
    </source>
</reference>
<dbReference type="RefSeq" id="WP_123697296.1">
    <property type="nucleotide sequence ID" value="NZ_RKHJ01000001.1"/>
</dbReference>
<evidence type="ECO:0000313" key="3">
    <source>
        <dbReference type="Proteomes" id="UP000275456"/>
    </source>
</evidence>
<protein>
    <submittedName>
        <fullName evidence="2">Uncharacterized protein</fullName>
    </submittedName>
</protein>
<dbReference type="OrthoDB" id="3268164at2"/>
<gene>
    <name evidence="2" type="ORF">EDD26_1674</name>
</gene>
<dbReference type="EMBL" id="RKHJ01000001">
    <property type="protein sequence ID" value="ROR66292.1"/>
    <property type="molecule type" value="Genomic_DNA"/>
</dbReference>
<dbReference type="AlphaFoldDB" id="A0A3N2AU50"/>
<sequence>MRRSESHSLTAIAPAGAPSARSRRMLALVALAGSAALLAACASPGTSPTTAPPEPSAAGDTGAAPVALAEDQLQAEGLFDEVSSEGYAVRWLEAGESIAVVIGGSGGGGECIPQPHAAELGAVGAAVVVSFDPPDAAIACTADYRLHGWELALPMSVPVDLPTVVELVNLRGEEETTEVRIGADDLLDAGPTADPQPSLIPEPSAEGAAPSPIPPDQLPEADVTMQDAQVRWIEPGRRLAVILGGSGVAECVPTPVAARTTGISAIAVSFEFPSEPMDCSADFHLYGWQFELEEPVSGTLPAEVTVTGTTAADSSTVLALQPDDLLSAP</sequence>
<organism evidence="2 3">
    <name type="scientific">Agrococcus jenensis</name>
    <dbReference type="NCBI Taxonomy" id="46353"/>
    <lineage>
        <taxon>Bacteria</taxon>
        <taxon>Bacillati</taxon>
        <taxon>Actinomycetota</taxon>
        <taxon>Actinomycetes</taxon>
        <taxon>Micrococcales</taxon>
        <taxon>Microbacteriaceae</taxon>
        <taxon>Agrococcus</taxon>
    </lineage>
</organism>
<name>A0A3N2AU50_9MICO</name>
<evidence type="ECO:0000313" key="2">
    <source>
        <dbReference type="EMBL" id="ROR66292.1"/>
    </source>
</evidence>
<feature type="region of interest" description="Disordered" evidence="1">
    <location>
        <begin position="42"/>
        <end position="62"/>
    </location>
</feature>
<feature type="compositionally biased region" description="Low complexity" evidence="1">
    <location>
        <begin position="201"/>
        <end position="210"/>
    </location>
</feature>
<dbReference type="Proteomes" id="UP000275456">
    <property type="component" value="Unassembled WGS sequence"/>
</dbReference>
<proteinExistence type="predicted"/>
<evidence type="ECO:0000256" key="1">
    <source>
        <dbReference type="SAM" id="MobiDB-lite"/>
    </source>
</evidence>